<organism evidence="1 2">
    <name type="scientific">Prevotella jejuni</name>
    <dbReference type="NCBI Taxonomy" id="1177574"/>
    <lineage>
        <taxon>Bacteria</taxon>
        <taxon>Pseudomonadati</taxon>
        <taxon>Bacteroidota</taxon>
        <taxon>Bacteroidia</taxon>
        <taxon>Bacteroidales</taxon>
        <taxon>Prevotellaceae</taxon>
        <taxon>Prevotella</taxon>
    </lineage>
</organism>
<name>A0AA94LLB1_9BACT</name>
<comment type="caution">
    <text evidence="1">The sequence shown here is derived from an EMBL/GenBank/DDBJ whole genome shotgun (WGS) entry which is preliminary data.</text>
</comment>
<dbReference type="EMBL" id="FZNZ01000023">
    <property type="protein sequence ID" value="SNR96309.1"/>
    <property type="molecule type" value="Genomic_DNA"/>
</dbReference>
<dbReference type="AlphaFoldDB" id="A0AA94LLB1"/>
<dbReference type="InterPro" id="IPR036206">
    <property type="entry name" value="ThiamineP_synth_sf"/>
</dbReference>
<proteinExistence type="predicted"/>
<evidence type="ECO:0000313" key="1">
    <source>
        <dbReference type="EMBL" id="SNR96309.1"/>
    </source>
</evidence>
<sequence>MGNNLYLCNTKQSKSMKLVIMTKSTFFVEEDKIISLLFEEGLDSLHISKADNSPLYWERLLSLLPSEYHRKVTVHQHFDMKNEFSLGGIHLDDSSVAVPRGYRGTLSRTCDDVMQLKAITKQSDYVFLKNIHQPREQSSHDEHVLSDLELDEAYRQGLLGRRVYAMGGVTIDDLPILRELDFGGVVIRNDLWDKFCIHNEQDFKPIIDYFRKLRALC</sequence>
<accession>A0AA94LLB1</accession>
<evidence type="ECO:0000313" key="2">
    <source>
        <dbReference type="Proteomes" id="UP000198427"/>
    </source>
</evidence>
<dbReference type="SUPFAM" id="SSF51391">
    <property type="entry name" value="Thiamin phosphate synthase"/>
    <property type="match status" value="1"/>
</dbReference>
<reference evidence="1 2" key="1">
    <citation type="submission" date="2017-06" db="EMBL/GenBank/DDBJ databases">
        <authorList>
            <person name="Varghese N."/>
            <person name="Submissions S."/>
        </authorList>
    </citation>
    <scope>NUCLEOTIDE SEQUENCE [LARGE SCALE GENOMIC DNA]</scope>
    <source>
        <strain evidence="1 2">DSM 26989</strain>
    </source>
</reference>
<protein>
    <submittedName>
        <fullName evidence="1">Thiamine-phosphate pyrophosphorylase</fullName>
    </submittedName>
</protein>
<dbReference type="InterPro" id="IPR013785">
    <property type="entry name" value="Aldolase_TIM"/>
</dbReference>
<dbReference type="Proteomes" id="UP000198427">
    <property type="component" value="Unassembled WGS sequence"/>
</dbReference>
<keyword evidence="2" id="KW-1185">Reference proteome</keyword>
<dbReference type="Gene3D" id="3.20.20.70">
    <property type="entry name" value="Aldolase class I"/>
    <property type="match status" value="1"/>
</dbReference>
<gene>
    <name evidence="1" type="ORF">SAMN06265364_12336</name>
</gene>